<keyword evidence="2" id="KW-0560">Oxidoreductase</keyword>
<dbReference type="Gene3D" id="3.40.109.10">
    <property type="entry name" value="NADH Oxidase"/>
    <property type="match status" value="1"/>
</dbReference>
<sequence>MAQQTADFFEIAAGRRSVKNYDPESKLTKGEVEELIELAAKAPSAWNLQHWKFLVFHGGEAQQRLLPIAYNQQQIVEASAVFAVLGDLEANKNAEPVFSQDVSDGLMTEEIKQILIKQVEGAYKDKSKARDAAFSNASLAAMQLMLAAKAKGLDTCPIGGFNVPAFIEEFSVSDRYVPIMLITVGKAAKPGRPTNRLAVEQISEWV</sequence>
<dbReference type="SUPFAM" id="SSF55469">
    <property type="entry name" value="FMN-dependent nitroreductase-like"/>
    <property type="match status" value="1"/>
</dbReference>
<dbReference type="PANTHER" id="PTHR43673:SF3">
    <property type="entry name" value="NAD(P)H NITROREDUCTASE YODC-RELATED"/>
    <property type="match status" value="1"/>
</dbReference>
<dbReference type="Proteomes" id="UP000322139">
    <property type="component" value="Unassembled WGS sequence"/>
</dbReference>
<dbReference type="CDD" id="cd02137">
    <property type="entry name" value="MhqN-like"/>
    <property type="match status" value="1"/>
</dbReference>
<feature type="domain" description="Nitroreductase" evidence="3">
    <location>
        <begin position="13"/>
        <end position="186"/>
    </location>
</feature>
<protein>
    <submittedName>
        <fullName evidence="4">Nitroreductase family protein</fullName>
    </submittedName>
</protein>
<reference evidence="4 5" key="1">
    <citation type="submission" date="2019-08" db="EMBL/GenBank/DDBJ databases">
        <title>Bacillus genomes from the desert of Cuatro Cienegas, Coahuila.</title>
        <authorList>
            <person name="Olmedo-Alvarez G."/>
        </authorList>
    </citation>
    <scope>NUCLEOTIDE SEQUENCE [LARGE SCALE GENOMIC DNA]</scope>
    <source>
        <strain evidence="4 5">CH446_14T</strain>
    </source>
</reference>
<evidence type="ECO:0000256" key="1">
    <source>
        <dbReference type="ARBA" id="ARBA00007118"/>
    </source>
</evidence>
<dbReference type="Pfam" id="PF00881">
    <property type="entry name" value="Nitroreductase"/>
    <property type="match status" value="1"/>
</dbReference>
<organism evidence="4 5">
    <name type="scientific">Bacillus infantis</name>
    <dbReference type="NCBI Taxonomy" id="324767"/>
    <lineage>
        <taxon>Bacteria</taxon>
        <taxon>Bacillati</taxon>
        <taxon>Bacillota</taxon>
        <taxon>Bacilli</taxon>
        <taxon>Bacillales</taxon>
        <taxon>Bacillaceae</taxon>
        <taxon>Bacillus</taxon>
    </lineage>
</organism>
<evidence type="ECO:0000313" key="5">
    <source>
        <dbReference type="Proteomes" id="UP000322139"/>
    </source>
</evidence>
<dbReference type="EMBL" id="VTER01000014">
    <property type="protein sequence ID" value="TYS43131.1"/>
    <property type="molecule type" value="Genomic_DNA"/>
</dbReference>
<comment type="caution">
    <text evidence="4">The sequence shown here is derived from an EMBL/GenBank/DDBJ whole genome shotgun (WGS) entry which is preliminary data.</text>
</comment>
<dbReference type="InterPro" id="IPR000415">
    <property type="entry name" value="Nitroreductase-like"/>
</dbReference>
<dbReference type="PANTHER" id="PTHR43673">
    <property type="entry name" value="NAD(P)H NITROREDUCTASE YDGI-RELATED"/>
    <property type="match status" value="1"/>
</dbReference>
<dbReference type="AlphaFoldDB" id="A0A5D4QYZ7"/>
<gene>
    <name evidence="4" type="ORF">FZD51_21835</name>
</gene>
<name>A0A5D4QYZ7_9BACI</name>
<proteinExistence type="inferred from homology"/>
<evidence type="ECO:0000256" key="2">
    <source>
        <dbReference type="ARBA" id="ARBA00023002"/>
    </source>
</evidence>
<dbReference type="InterPro" id="IPR029479">
    <property type="entry name" value="Nitroreductase"/>
</dbReference>
<evidence type="ECO:0000313" key="4">
    <source>
        <dbReference type="EMBL" id="TYS43131.1"/>
    </source>
</evidence>
<accession>A0A5D4QYZ7</accession>
<dbReference type="RefSeq" id="WP_148976682.1">
    <property type="nucleotide sequence ID" value="NZ_JBNIKU010000011.1"/>
</dbReference>
<evidence type="ECO:0000259" key="3">
    <source>
        <dbReference type="Pfam" id="PF00881"/>
    </source>
</evidence>
<comment type="similarity">
    <text evidence="1">Belongs to the nitroreductase family.</text>
</comment>
<dbReference type="GO" id="GO:0016491">
    <property type="term" value="F:oxidoreductase activity"/>
    <property type="evidence" value="ECO:0007669"/>
    <property type="project" value="UniProtKB-KW"/>
</dbReference>